<dbReference type="OrthoDB" id="9775095at2"/>
<dbReference type="SUPFAM" id="SSF56935">
    <property type="entry name" value="Porins"/>
    <property type="match status" value="1"/>
</dbReference>
<evidence type="ECO:0000313" key="19">
    <source>
        <dbReference type="EMBL" id="SZD74145.1"/>
    </source>
</evidence>
<dbReference type="PANTHER" id="PTHR32552:SF68">
    <property type="entry name" value="FERRICHROME OUTER MEMBRANE TRANSPORTER_PHAGE RECEPTOR"/>
    <property type="match status" value="1"/>
</dbReference>
<evidence type="ECO:0000256" key="2">
    <source>
        <dbReference type="ARBA" id="ARBA00009810"/>
    </source>
</evidence>
<keyword evidence="3 14" id="KW-0813">Transport</keyword>
<evidence type="ECO:0000256" key="6">
    <source>
        <dbReference type="ARBA" id="ARBA00022692"/>
    </source>
</evidence>
<evidence type="ECO:0000256" key="11">
    <source>
        <dbReference type="ARBA" id="ARBA00023136"/>
    </source>
</evidence>
<proteinExistence type="inferred from homology"/>
<evidence type="ECO:0000259" key="18">
    <source>
        <dbReference type="Pfam" id="PF07715"/>
    </source>
</evidence>
<dbReference type="GO" id="GO:0015891">
    <property type="term" value="P:siderophore transport"/>
    <property type="evidence" value="ECO:0007669"/>
    <property type="project" value="InterPro"/>
</dbReference>
<dbReference type="AlphaFoldDB" id="A0A383U2T1"/>
<dbReference type="CDD" id="cd01347">
    <property type="entry name" value="ligand_gated_channel"/>
    <property type="match status" value="1"/>
</dbReference>
<dbReference type="InterPro" id="IPR010105">
    <property type="entry name" value="TonB_sidphr_rcpt"/>
</dbReference>
<keyword evidence="11 14" id="KW-0472">Membrane</keyword>
<comment type="similarity">
    <text evidence="2 14 15">Belongs to the TonB-dependent receptor family.</text>
</comment>
<evidence type="ECO:0000256" key="5">
    <source>
        <dbReference type="ARBA" id="ARBA00022496"/>
    </source>
</evidence>
<evidence type="ECO:0000313" key="20">
    <source>
        <dbReference type="Proteomes" id="UP000262142"/>
    </source>
</evidence>
<evidence type="ECO:0000256" key="14">
    <source>
        <dbReference type="PROSITE-ProRule" id="PRU01360"/>
    </source>
</evidence>
<comment type="subcellular location">
    <subcellularLocation>
        <location evidence="1 14">Cell outer membrane</location>
        <topology evidence="1 14">Multi-pass membrane protein</topology>
    </subcellularLocation>
</comment>
<reference evidence="19 20" key="1">
    <citation type="submission" date="2018-09" db="EMBL/GenBank/DDBJ databases">
        <authorList>
            <consortium name="Pathogen Informatics"/>
        </authorList>
    </citation>
    <scope>NUCLEOTIDE SEQUENCE [LARGE SCALE GENOMIC DNA]</scope>
    <source>
        <strain evidence="19 20">OH-22767</strain>
    </source>
</reference>
<evidence type="ECO:0000256" key="9">
    <source>
        <dbReference type="ARBA" id="ARBA00023065"/>
    </source>
</evidence>
<evidence type="ECO:0000256" key="4">
    <source>
        <dbReference type="ARBA" id="ARBA00022452"/>
    </source>
</evidence>
<feature type="domain" description="TonB-dependent receptor plug" evidence="18">
    <location>
        <begin position="60"/>
        <end position="162"/>
    </location>
</feature>
<dbReference type="NCBIfam" id="TIGR01783">
    <property type="entry name" value="TonB-siderophor"/>
    <property type="match status" value="1"/>
</dbReference>
<evidence type="ECO:0000256" key="8">
    <source>
        <dbReference type="ARBA" id="ARBA00023004"/>
    </source>
</evidence>
<dbReference type="Proteomes" id="UP000262142">
    <property type="component" value="Unassembled WGS sequence"/>
</dbReference>
<evidence type="ECO:0000256" key="10">
    <source>
        <dbReference type="ARBA" id="ARBA00023077"/>
    </source>
</evidence>
<keyword evidence="7 16" id="KW-0732">Signal</keyword>
<keyword evidence="12" id="KW-0675">Receptor</keyword>
<protein>
    <submittedName>
        <fullName evidence="19">Ferric hydroxamate uptake</fullName>
    </submittedName>
</protein>
<dbReference type="GO" id="GO:0009279">
    <property type="term" value="C:cell outer membrane"/>
    <property type="evidence" value="ECO:0007669"/>
    <property type="project" value="UniProtKB-SubCell"/>
</dbReference>
<sequence length="734" mass="83876">MKTKLLTTILLVGSSTITFAQQDSLSIDTYELNEITATGRRNNSYLNNTTELGGKFSGPIKDLPESISLVTREFIEDKQAFQITDLIHDLAGVNTTSPYDDVTIRGFRSGYESGIRLVNGMRSGYGYGTSFWRAPLTVNLESVEVIKGSGASLFGDIAPGGTINLVTKKPMARQKNYVQLSYGSFNTFRTTLDVGGALDHQDKVLFRLNAGYETTKTFRDNNDRKTLMVAPSFTYKPFKGTRLDFDFIYDNSDGYLDRGLTIRNNNFYAQPRNFNINLPTDFYKANFMTSNVKLSQNILPNLDFFANYMWTKYEEKLDELRTRNSYADAPKNELLRVRFQSKEAKDYTHNAVSYFRLKFNQNKSVDHKIIVGTDWSSYEGDKNNVLREARHRINKDGNKVELIVNLAAAEREILSKSSYVWRDKATFPFLNPYSTIGIYVQDHISVGDRLNLILGLRNETYHSYSSDLKKTYRTRENKWLPRLGLSYKINNEINYFANYSKGFVPAGADLIYKYQEFGAKEAYKTENSYQIETGVKIGLFKNQLQSEIALFHINRENMRISTGKYTNAGREELKQSSKVISQGVEIDMRGQITREFQISGNYTFNHTEIKSSPDELQQNESLGNAPKHMAGLWTKYVFSQPMLKGLGFGAGVYYVSERRMDNSMRNDKTGKPVFDNWPSYALANASVYYHLKGVRLSANINNIFDKYYYLGGFDYTRGFVGAPRNYMISLGYSF</sequence>
<keyword evidence="6 14" id="KW-0812">Transmembrane</keyword>
<dbReference type="RefSeq" id="WP_119059765.1">
    <property type="nucleotide sequence ID" value="NZ_UNSC01000007.1"/>
</dbReference>
<dbReference type="GO" id="GO:0038023">
    <property type="term" value="F:signaling receptor activity"/>
    <property type="evidence" value="ECO:0007669"/>
    <property type="project" value="InterPro"/>
</dbReference>
<feature type="chain" id="PRO_5017053804" evidence="16">
    <location>
        <begin position="21"/>
        <end position="734"/>
    </location>
</feature>
<keyword evidence="8" id="KW-0408">Iron</keyword>
<dbReference type="InterPro" id="IPR037066">
    <property type="entry name" value="Plug_dom_sf"/>
</dbReference>
<keyword evidence="13 14" id="KW-0998">Cell outer membrane</keyword>
<dbReference type="Pfam" id="PF07715">
    <property type="entry name" value="Plug"/>
    <property type="match status" value="1"/>
</dbReference>
<dbReference type="EMBL" id="UNSC01000007">
    <property type="protein sequence ID" value="SZD74145.1"/>
    <property type="molecule type" value="Genomic_DNA"/>
</dbReference>
<organism evidence="19 20">
    <name type="scientific">Candidatus Ornithobacterium hominis</name>
    <dbReference type="NCBI Taxonomy" id="2497989"/>
    <lineage>
        <taxon>Bacteria</taxon>
        <taxon>Pseudomonadati</taxon>
        <taxon>Bacteroidota</taxon>
        <taxon>Flavobacteriia</taxon>
        <taxon>Flavobacteriales</taxon>
        <taxon>Weeksellaceae</taxon>
        <taxon>Ornithobacterium</taxon>
    </lineage>
</organism>
<evidence type="ECO:0000256" key="1">
    <source>
        <dbReference type="ARBA" id="ARBA00004571"/>
    </source>
</evidence>
<keyword evidence="10 15" id="KW-0798">TonB box</keyword>
<evidence type="ECO:0000259" key="17">
    <source>
        <dbReference type="Pfam" id="PF00593"/>
    </source>
</evidence>
<gene>
    <name evidence="19" type="primary">fhuA</name>
    <name evidence="19" type="ORF">SAMEA104719789_01603</name>
</gene>
<evidence type="ECO:0000256" key="12">
    <source>
        <dbReference type="ARBA" id="ARBA00023170"/>
    </source>
</evidence>
<dbReference type="GO" id="GO:0015344">
    <property type="term" value="F:siderophore uptake transmembrane transporter activity"/>
    <property type="evidence" value="ECO:0007669"/>
    <property type="project" value="TreeGrafter"/>
</dbReference>
<evidence type="ECO:0000256" key="16">
    <source>
        <dbReference type="SAM" id="SignalP"/>
    </source>
</evidence>
<accession>A0A383U2T1</accession>
<evidence type="ECO:0000256" key="3">
    <source>
        <dbReference type="ARBA" id="ARBA00022448"/>
    </source>
</evidence>
<name>A0A383U2T1_9FLAO</name>
<feature type="domain" description="TonB-dependent receptor-like beta-barrel" evidence="17">
    <location>
        <begin position="237"/>
        <end position="703"/>
    </location>
</feature>
<dbReference type="Gene3D" id="2.40.170.20">
    <property type="entry name" value="TonB-dependent receptor, beta-barrel domain"/>
    <property type="match status" value="1"/>
</dbReference>
<dbReference type="PROSITE" id="PS52016">
    <property type="entry name" value="TONB_DEPENDENT_REC_3"/>
    <property type="match status" value="1"/>
</dbReference>
<dbReference type="Pfam" id="PF00593">
    <property type="entry name" value="TonB_dep_Rec_b-barrel"/>
    <property type="match status" value="1"/>
</dbReference>
<dbReference type="InterPro" id="IPR000531">
    <property type="entry name" value="Beta-barrel_TonB"/>
</dbReference>
<evidence type="ECO:0000256" key="7">
    <source>
        <dbReference type="ARBA" id="ARBA00022729"/>
    </source>
</evidence>
<keyword evidence="5" id="KW-0410">Iron transport</keyword>
<dbReference type="PANTHER" id="PTHR32552">
    <property type="entry name" value="FERRICHROME IRON RECEPTOR-RELATED"/>
    <property type="match status" value="1"/>
</dbReference>
<keyword evidence="20" id="KW-1185">Reference proteome</keyword>
<dbReference type="Gene3D" id="2.170.130.10">
    <property type="entry name" value="TonB-dependent receptor, plug domain"/>
    <property type="match status" value="1"/>
</dbReference>
<keyword evidence="4 14" id="KW-1134">Transmembrane beta strand</keyword>
<keyword evidence="9" id="KW-0406">Ion transport</keyword>
<dbReference type="InterPro" id="IPR036942">
    <property type="entry name" value="Beta-barrel_TonB_sf"/>
</dbReference>
<feature type="signal peptide" evidence="16">
    <location>
        <begin position="1"/>
        <end position="20"/>
    </location>
</feature>
<dbReference type="InterPro" id="IPR012910">
    <property type="entry name" value="Plug_dom"/>
</dbReference>
<evidence type="ECO:0000256" key="15">
    <source>
        <dbReference type="RuleBase" id="RU003357"/>
    </source>
</evidence>
<evidence type="ECO:0000256" key="13">
    <source>
        <dbReference type="ARBA" id="ARBA00023237"/>
    </source>
</evidence>
<dbReference type="InterPro" id="IPR039426">
    <property type="entry name" value="TonB-dep_rcpt-like"/>
</dbReference>